<dbReference type="Pfam" id="PF03706">
    <property type="entry name" value="LPG_synthase_TM"/>
    <property type="match status" value="1"/>
</dbReference>
<evidence type="ECO:0000256" key="1">
    <source>
        <dbReference type="ARBA" id="ARBA00004651"/>
    </source>
</evidence>
<keyword evidence="4 6" id="KW-1133">Transmembrane helix</keyword>
<comment type="caution">
    <text evidence="7">The sequence shown here is derived from an EMBL/GenBank/DDBJ whole genome shotgun (WGS) entry which is preliminary data.</text>
</comment>
<evidence type="ECO:0000256" key="5">
    <source>
        <dbReference type="ARBA" id="ARBA00023136"/>
    </source>
</evidence>
<evidence type="ECO:0008006" key="9">
    <source>
        <dbReference type="Google" id="ProtNLM"/>
    </source>
</evidence>
<dbReference type="GO" id="GO:0005886">
    <property type="term" value="C:plasma membrane"/>
    <property type="evidence" value="ECO:0007669"/>
    <property type="project" value="UniProtKB-SubCell"/>
</dbReference>
<gene>
    <name evidence="7" type="ORF">XD93_0088</name>
</gene>
<evidence type="ECO:0000313" key="7">
    <source>
        <dbReference type="EMBL" id="KUK77797.1"/>
    </source>
</evidence>
<keyword evidence="2" id="KW-1003">Cell membrane</keyword>
<comment type="subcellular location">
    <subcellularLocation>
        <location evidence="1">Cell membrane</location>
        <topology evidence="1">Multi-pass membrane protein</topology>
    </subcellularLocation>
</comment>
<reference evidence="8" key="1">
    <citation type="journal article" date="2015" name="MBio">
        <title>Genome-Resolved Metagenomic Analysis Reveals Roles for Candidate Phyla and Other Microbial Community Members in Biogeochemical Transformations in Oil Reservoirs.</title>
        <authorList>
            <person name="Hu P."/>
            <person name="Tom L."/>
            <person name="Singh A."/>
            <person name="Thomas B.C."/>
            <person name="Baker B.J."/>
            <person name="Piceno Y.M."/>
            <person name="Andersen G.L."/>
            <person name="Banfield J.F."/>
        </authorList>
    </citation>
    <scope>NUCLEOTIDE SEQUENCE [LARGE SCALE GENOMIC DNA]</scope>
</reference>
<protein>
    <recommendedName>
        <fullName evidence="9">Lysylphosphatidylglycerol synthetase/UPF0104</fullName>
    </recommendedName>
</protein>
<keyword evidence="3 6" id="KW-0812">Transmembrane</keyword>
<evidence type="ECO:0000256" key="6">
    <source>
        <dbReference type="SAM" id="Phobius"/>
    </source>
</evidence>
<name>A0A117M0L8_9BACT</name>
<evidence type="ECO:0000313" key="8">
    <source>
        <dbReference type="Proteomes" id="UP000053904"/>
    </source>
</evidence>
<dbReference type="PANTHER" id="PTHR39087:SF2">
    <property type="entry name" value="UPF0104 MEMBRANE PROTEIN MJ1595"/>
    <property type="match status" value="1"/>
</dbReference>
<feature type="transmembrane region" description="Helical" evidence="6">
    <location>
        <begin position="281"/>
        <end position="306"/>
    </location>
</feature>
<feature type="transmembrane region" description="Helical" evidence="6">
    <location>
        <begin position="120"/>
        <end position="147"/>
    </location>
</feature>
<dbReference type="PANTHER" id="PTHR39087">
    <property type="entry name" value="UPF0104 MEMBRANE PROTEIN MJ1595"/>
    <property type="match status" value="1"/>
</dbReference>
<evidence type="ECO:0000256" key="2">
    <source>
        <dbReference type="ARBA" id="ARBA00022475"/>
    </source>
</evidence>
<dbReference type="AlphaFoldDB" id="A0A117M0L8"/>
<accession>A0A117M0L8</accession>
<feature type="transmembrane region" description="Helical" evidence="6">
    <location>
        <begin position="153"/>
        <end position="174"/>
    </location>
</feature>
<feature type="transmembrane region" description="Helical" evidence="6">
    <location>
        <begin position="15"/>
        <end position="32"/>
    </location>
</feature>
<feature type="transmembrane region" description="Helical" evidence="6">
    <location>
        <begin position="207"/>
        <end position="229"/>
    </location>
</feature>
<organism evidence="7 8">
    <name type="scientific">candidate division WS6 bacterium 34_10</name>
    <dbReference type="NCBI Taxonomy" id="1641389"/>
    <lineage>
        <taxon>Bacteria</taxon>
        <taxon>Candidatus Dojkabacteria</taxon>
    </lineage>
</organism>
<proteinExistence type="predicted"/>
<keyword evidence="5 6" id="KW-0472">Membrane</keyword>
<sequence>MHKIFGFIKKHKKEITNIITFGVIALMAYYLYKNREIFSSLKELDIQYVIYIFILQILSVFLIALNNKKVIGLLNYHIDLKEAFLLQYSNSLLNKIVSEGGAVFRGVFLKEVYKLPYTKYISTIAGLYVINFITNSIIGLISLAYIYFKYGRISYLVLAFFILILISMLILTLVNPRFKNSKENRVINWINSILEGWGTIKRDKKKLLIFVFLSIASLLLTTLQAIFVYKGLGYTLGLFESTYMSSLGMITTFVNITPDSIGVKEAVYMFTSDIIGLESDIILLGSLIIRAIALINTFLIGGISYLKLTPRLKGVKNSK</sequence>
<evidence type="ECO:0000256" key="3">
    <source>
        <dbReference type="ARBA" id="ARBA00022692"/>
    </source>
</evidence>
<feature type="transmembrane region" description="Helical" evidence="6">
    <location>
        <begin position="48"/>
        <end position="65"/>
    </location>
</feature>
<dbReference type="Proteomes" id="UP000053904">
    <property type="component" value="Unassembled WGS sequence"/>
</dbReference>
<dbReference type="InterPro" id="IPR022791">
    <property type="entry name" value="L-PG_synthase/AglD"/>
</dbReference>
<evidence type="ECO:0000256" key="4">
    <source>
        <dbReference type="ARBA" id="ARBA00022989"/>
    </source>
</evidence>
<dbReference type="EMBL" id="LGGO01000005">
    <property type="protein sequence ID" value="KUK77797.1"/>
    <property type="molecule type" value="Genomic_DNA"/>
</dbReference>